<sequence>MALSPSELCTSQLNRASPSPISANEDDYSSAQASGREGSDDVRPRRRRRHSSYFPQRRKSIVNHIMDGEEHILLKVDLFLTELERRLDFLESYGEISLDASIARAYNTLQAVRTGCSHVSEEVIGAGRRRVHIMVETLEARYQDALAAADSLHEKACVGIDLLDTMLSDFEDHASKFRERSLANAADAAGAFMGEGRRVVDEGIGRAREVVDEGFAAAKWAAESLEDHIQRAVARAGKHGLIRYEDLPMPWRTNPHILKGYRFSETKLACIKSGMFGISNELVNIWSHALGLVLVLAVAFYFYPTSPNFSLSTKTDVFIAAVFFFAACQCLVCSTIWHTMNSIADAHLISSLACVDYTGISMLIAASIMTTEYTAFYCDPVSRWIYMSLTAILGIGGVILPWHPRFNGADMAWARVAFYVSLGATGFLPILQLSLTRGADYVYEFYTPIAESIAVYVFGALIYASKIPERWYPGCFDYFGGSHNLWHLAVLGGIVFHYIAMQEFFSTAFKHAEAGCGAY</sequence>
<feature type="compositionally biased region" description="Polar residues" evidence="5">
    <location>
        <begin position="7"/>
        <end position="22"/>
    </location>
</feature>
<evidence type="ECO:0000313" key="8">
    <source>
        <dbReference type="Proteomes" id="UP000294847"/>
    </source>
</evidence>
<proteinExistence type="predicted"/>
<keyword evidence="2 6" id="KW-0812">Transmembrane</keyword>
<reference evidence="7 8" key="1">
    <citation type="journal article" date="2019" name="Mol. Biol. Evol.">
        <title>Blast fungal genomes show frequent chromosomal changes, gene gains and losses, and effector gene turnover.</title>
        <authorList>
            <person name="Gomez Luciano L.B."/>
            <person name="Jason Tsai I."/>
            <person name="Chuma I."/>
            <person name="Tosa Y."/>
            <person name="Chen Y.H."/>
            <person name="Li J.Y."/>
            <person name="Li M.Y."/>
            <person name="Jade Lu M.Y."/>
            <person name="Nakayashiki H."/>
            <person name="Li W.H."/>
        </authorList>
    </citation>
    <scope>NUCLEOTIDE SEQUENCE [LARGE SCALE GENOMIC DNA]</scope>
    <source>
        <strain evidence="7">MZ5-1-6</strain>
    </source>
</reference>
<evidence type="ECO:0000256" key="5">
    <source>
        <dbReference type="SAM" id="MobiDB-lite"/>
    </source>
</evidence>
<dbReference type="Proteomes" id="UP000294847">
    <property type="component" value="Chromosome 6"/>
</dbReference>
<evidence type="ECO:0000256" key="4">
    <source>
        <dbReference type="ARBA" id="ARBA00023136"/>
    </source>
</evidence>
<dbReference type="AlphaFoldDB" id="A0A4P7NNE3"/>
<feature type="transmembrane region" description="Helical" evidence="6">
    <location>
        <begin position="357"/>
        <end position="377"/>
    </location>
</feature>
<dbReference type="VEuPathDB" id="FungiDB:M_BR32_EuGene_00088941"/>
<dbReference type="GO" id="GO:0006882">
    <property type="term" value="P:intracellular zinc ion homeostasis"/>
    <property type="evidence" value="ECO:0007669"/>
    <property type="project" value="TreeGrafter"/>
</dbReference>
<gene>
    <name evidence="7" type="ORF">PoMZ_05318</name>
</gene>
<dbReference type="Pfam" id="PF03006">
    <property type="entry name" value="HlyIII"/>
    <property type="match status" value="1"/>
</dbReference>
<organism evidence="7 8">
    <name type="scientific">Pyricularia oryzae</name>
    <name type="common">Rice blast fungus</name>
    <name type="synonym">Magnaporthe oryzae</name>
    <dbReference type="NCBI Taxonomy" id="318829"/>
    <lineage>
        <taxon>Eukaryota</taxon>
        <taxon>Fungi</taxon>
        <taxon>Dikarya</taxon>
        <taxon>Ascomycota</taxon>
        <taxon>Pezizomycotina</taxon>
        <taxon>Sordariomycetes</taxon>
        <taxon>Sordariomycetidae</taxon>
        <taxon>Magnaporthales</taxon>
        <taxon>Pyriculariaceae</taxon>
        <taxon>Pyricularia</taxon>
    </lineage>
</organism>
<evidence type="ECO:0000313" key="7">
    <source>
        <dbReference type="EMBL" id="QBZ63632.1"/>
    </source>
</evidence>
<dbReference type="InterPro" id="IPR004254">
    <property type="entry name" value="AdipoR/HlyIII-related"/>
</dbReference>
<feature type="transmembrane region" description="Helical" evidence="6">
    <location>
        <begin position="315"/>
        <end position="337"/>
    </location>
</feature>
<dbReference type="OMA" id="SRWTYIL"/>
<evidence type="ECO:0000256" key="1">
    <source>
        <dbReference type="ARBA" id="ARBA00004141"/>
    </source>
</evidence>
<dbReference type="PANTHER" id="PTHR20855">
    <property type="entry name" value="ADIPOR/PROGESTIN RECEPTOR-RELATED"/>
    <property type="match status" value="1"/>
</dbReference>
<feature type="transmembrane region" description="Helical" evidence="6">
    <location>
        <begin position="416"/>
        <end position="433"/>
    </location>
</feature>
<feature type="transmembrane region" description="Helical" evidence="6">
    <location>
        <begin position="384"/>
        <end position="404"/>
    </location>
</feature>
<dbReference type="GO" id="GO:0038023">
    <property type="term" value="F:signaling receptor activity"/>
    <property type="evidence" value="ECO:0007669"/>
    <property type="project" value="TreeGrafter"/>
</dbReference>
<feature type="region of interest" description="Disordered" evidence="5">
    <location>
        <begin position="1"/>
        <end position="51"/>
    </location>
</feature>
<dbReference type="PANTHER" id="PTHR20855:SF97">
    <property type="entry name" value="ADIPOR-LIKE RECEPTOR IZH3-RELATED"/>
    <property type="match status" value="1"/>
</dbReference>
<feature type="transmembrane region" description="Helical" evidence="6">
    <location>
        <begin position="484"/>
        <end position="501"/>
    </location>
</feature>
<accession>A0A4P7NNE3</accession>
<feature type="transmembrane region" description="Helical" evidence="6">
    <location>
        <begin position="285"/>
        <end position="303"/>
    </location>
</feature>
<name>A0A4P7NNE3_PYROR</name>
<feature type="transmembrane region" description="Helical" evidence="6">
    <location>
        <begin position="445"/>
        <end position="464"/>
    </location>
</feature>
<dbReference type="GO" id="GO:0016020">
    <property type="term" value="C:membrane"/>
    <property type="evidence" value="ECO:0007669"/>
    <property type="project" value="UniProtKB-SubCell"/>
</dbReference>
<evidence type="ECO:0000256" key="6">
    <source>
        <dbReference type="SAM" id="Phobius"/>
    </source>
</evidence>
<evidence type="ECO:0000256" key="2">
    <source>
        <dbReference type="ARBA" id="ARBA00022692"/>
    </source>
</evidence>
<dbReference type="SMR" id="A0A4P7NNE3"/>
<protein>
    <submittedName>
        <fullName evidence="7">Uncharacterized protein</fullName>
    </submittedName>
</protein>
<dbReference type="EMBL" id="CP034209">
    <property type="protein sequence ID" value="QBZ63632.1"/>
    <property type="molecule type" value="Genomic_DNA"/>
</dbReference>
<evidence type="ECO:0000256" key="3">
    <source>
        <dbReference type="ARBA" id="ARBA00022989"/>
    </source>
</evidence>
<keyword evidence="4 6" id="KW-0472">Membrane</keyword>
<keyword evidence="3 6" id="KW-1133">Transmembrane helix</keyword>
<comment type="subcellular location">
    <subcellularLocation>
        <location evidence="1">Membrane</location>
        <topology evidence="1">Multi-pass membrane protein</topology>
    </subcellularLocation>
</comment>